<organism evidence="9 10">
    <name type="scientific">Candidatus Scatenecus faecavium</name>
    <dbReference type="NCBI Taxonomy" id="2840915"/>
    <lineage>
        <taxon>Bacteria</taxon>
        <taxon>Candidatus Scatenecus</taxon>
    </lineage>
</organism>
<feature type="transmembrane region" description="Helical" evidence="8">
    <location>
        <begin position="62"/>
        <end position="78"/>
    </location>
</feature>
<reference evidence="9" key="1">
    <citation type="submission" date="2020-10" db="EMBL/GenBank/DDBJ databases">
        <authorList>
            <person name="Gilroy R."/>
        </authorList>
    </citation>
    <scope>NUCLEOTIDE SEQUENCE</scope>
    <source>
        <strain evidence="9">CHK152-2994</strain>
    </source>
</reference>
<evidence type="ECO:0000256" key="2">
    <source>
        <dbReference type="ARBA" id="ARBA00006669"/>
    </source>
</evidence>
<feature type="transmembrane region" description="Helical" evidence="8">
    <location>
        <begin position="127"/>
        <end position="145"/>
    </location>
</feature>
<evidence type="ECO:0000256" key="8">
    <source>
        <dbReference type="SAM" id="Phobius"/>
    </source>
</evidence>
<evidence type="ECO:0000313" key="10">
    <source>
        <dbReference type="Proteomes" id="UP000824139"/>
    </source>
</evidence>
<evidence type="ECO:0000256" key="6">
    <source>
        <dbReference type="ARBA" id="ARBA00022989"/>
    </source>
</evidence>
<keyword evidence="7 8" id="KW-0472">Membrane</keyword>
<feature type="transmembrane region" description="Helical" evidence="8">
    <location>
        <begin position="84"/>
        <end position="106"/>
    </location>
</feature>
<comment type="caution">
    <text evidence="9">The sequence shown here is derived from an EMBL/GenBank/DDBJ whole genome shotgun (WGS) entry which is preliminary data.</text>
</comment>
<evidence type="ECO:0000256" key="4">
    <source>
        <dbReference type="ARBA" id="ARBA00022475"/>
    </source>
</evidence>
<reference evidence="9" key="2">
    <citation type="journal article" date="2021" name="PeerJ">
        <title>Extensive microbial diversity within the chicken gut microbiome revealed by metagenomics and culture.</title>
        <authorList>
            <person name="Gilroy R."/>
            <person name="Ravi A."/>
            <person name="Getino M."/>
            <person name="Pursley I."/>
            <person name="Horton D.L."/>
            <person name="Alikhan N.F."/>
            <person name="Baker D."/>
            <person name="Gharbi K."/>
            <person name="Hall N."/>
            <person name="Watson M."/>
            <person name="Adriaenssens E.M."/>
            <person name="Foster-Nyarko E."/>
            <person name="Jarju S."/>
            <person name="Secka A."/>
            <person name="Antonio M."/>
            <person name="Oren A."/>
            <person name="Chaudhuri R.R."/>
            <person name="La Ragione R."/>
            <person name="Hildebrand F."/>
            <person name="Pallen M.J."/>
        </authorList>
    </citation>
    <scope>NUCLEOTIDE SEQUENCE</scope>
    <source>
        <strain evidence="9">CHK152-2994</strain>
    </source>
</reference>
<proteinExistence type="inferred from homology"/>
<comment type="similarity">
    <text evidence="2">Belongs to the nicotinamide ribonucleoside (NR) uptake permease (TC 4.B.1) family.</text>
</comment>
<feature type="transmembrane region" description="Helical" evidence="8">
    <location>
        <begin position="27"/>
        <end position="55"/>
    </location>
</feature>
<keyword evidence="3" id="KW-0813">Transport</keyword>
<dbReference type="GO" id="GO:0005886">
    <property type="term" value="C:plasma membrane"/>
    <property type="evidence" value="ECO:0007669"/>
    <property type="project" value="UniProtKB-SubCell"/>
</dbReference>
<feature type="transmembrane region" description="Helical" evidence="8">
    <location>
        <begin position="203"/>
        <end position="221"/>
    </location>
</feature>
<evidence type="ECO:0000313" key="9">
    <source>
        <dbReference type="EMBL" id="HIS82245.1"/>
    </source>
</evidence>
<dbReference type="AlphaFoldDB" id="A0A9D1FUL7"/>
<keyword evidence="6 8" id="KW-1133">Transmembrane helix</keyword>
<protein>
    <submittedName>
        <fullName evidence="9">Nicotinamide mononucleotide transporter</fullName>
    </submittedName>
</protein>
<feature type="transmembrane region" description="Helical" evidence="8">
    <location>
        <begin position="178"/>
        <end position="197"/>
    </location>
</feature>
<accession>A0A9D1FUL7</accession>
<feature type="transmembrane region" description="Helical" evidence="8">
    <location>
        <begin position="151"/>
        <end position="171"/>
    </location>
</feature>
<dbReference type="Proteomes" id="UP000824139">
    <property type="component" value="Unassembled WGS sequence"/>
</dbReference>
<dbReference type="PANTHER" id="PTHR36122:SF2">
    <property type="entry name" value="NICOTINAMIDE RIBOSIDE TRANSPORTER PNUC"/>
    <property type="match status" value="1"/>
</dbReference>
<keyword evidence="5 8" id="KW-0812">Transmembrane</keyword>
<name>A0A9D1FUL7_9BACT</name>
<dbReference type="NCBIfam" id="TIGR01528">
    <property type="entry name" value="NMN_trans_PnuC"/>
    <property type="match status" value="1"/>
</dbReference>
<sequence length="234" mass="27101">MMNIREFIKSELSGWGRVERVVFPLEILLIIIISICIGDNKFALVSAVCGISYTILAGKCKISCYFFGLCGTLCYTYISYKNHLYGNLCLYALYYFPMQILGIFKWRKHLNKETKEIIKTSLKTRERIAYFTSAAVLSVIAAFLLKYTGDLTPFVDAFTTVFSVFGLILTIKRCIEQWYIWTVVNGLSVIMWIEAYLHGSNCFATILMWGTYFILGLYFLYTWHKEIRQNRDLG</sequence>
<evidence type="ECO:0000256" key="5">
    <source>
        <dbReference type="ARBA" id="ARBA00022692"/>
    </source>
</evidence>
<evidence type="ECO:0000256" key="7">
    <source>
        <dbReference type="ARBA" id="ARBA00023136"/>
    </source>
</evidence>
<comment type="subcellular location">
    <subcellularLocation>
        <location evidence="1">Cell membrane</location>
        <topology evidence="1">Multi-pass membrane protein</topology>
    </subcellularLocation>
</comment>
<dbReference type="Pfam" id="PF04973">
    <property type="entry name" value="NMN_transporter"/>
    <property type="match status" value="1"/>
</dbReference>
<keyword evidence="4" id="KW-1003">Cell membrane</keyword>
<gene>
    <name evidence="9" type="ORF">IAD41_01390</name>
</gene>
<evidence type="ECO:0000256" key="3">
    <source>
        <dbReference type="ARBA" id="ARBA00022448"/>
    </source>
</evidence>
<dbReference type="GO" id="GO:0034257">
    <property type="term" value="F:nicotinamide riboside transmembrane transporter activity"/>
    <property type="evidence" value="ECO:0007669"/>
    <property type="project" value="InterPro"/>
</dbReference>
<dbReference type="PANTHER" id="PTHR36122">
    <property type="entry name" value="NICOTINAMIDE RIBOSIDE TRANSPORTER PNUC"/>
    <property type="match status" value="1"/>
</dbReference>
<dbReference type="InterPro" id="IPR006419">
    <property type="entry name" value="NMN_transpt_PnuC"/>
</dbReference>
<dbReference type="EMBL" id="DVJO01000031">
    <property type="protein sequence ID" value="HIS82245.1"/>
    <property type="molecule type" value="Genomic_DNA"/>
</dbReference>
<evidence type="ECO:0000256" key="1">
    <source>
        <dbReference type="ARBA" id="ARBA00004651"/>
    </source>
</evidence>